<dbReference type="AlphaFoldDB" id="A0A814AQE7"/>
<evidence type="ECO:0000313" key="3">
    <source>
        <dbReference type="Proteomes" id="UP000663852"/>
    </source>
</evidence>
<name>A0A814AQE7_ADIRI</name>
<accession>A0A814AQE7</accession>
<gene>
    <name evidence="2" type="ORF">EDS130_LOCUS10651</name>
</gene>
<feature type="compositionally biased region" description="Acidic residues" evidence="1">
    <location>
        <begin position="19"/>
        <end position="29"/>
    </location>
</feature>
<evidence type="ECO:0000256" key="1">
    <source>
        <dbReference type="SAM" id="MobiDB-lite"/>
    </source>
</evidence>
<proteinExistence type="predicted"/>
<organism evidence="2 3">
    <name type="scientific">Adineta ricciae</name>
    <name type="common">Rotifer</name>
    <dbReference type="NCBI Taxonomy" id="249248"/>
    <lineage>
        <taxon>Eukaryota</taxon>
        <taxon>Metazoa</taxon>
        <taxon>Spiralia</taxon>
        <taxon>Gnathifera</taxon>
        <taxon>Rotifera</taxon>
        <taxon>Eurotatoria</taxon>
        <taxon>Bdelloidea</taxon>
        <taxon>Adinetida</taxon>
        <taxon>Adinetidae</taxon>
        <taxon>Adineta</taxon>
    </lineage>
</organism>
<feature type="region of interest" description="Disordered" evidence="1">
    <location>
        <begin position="9"/>
        <end position="35"/>
    </location>
</feature>
<reference evidence="2" key="1">
    <citation type="submission" date="2021-02" db="EMBL/GenBank/DDBJ databases">
        <authorList>
            <person name="Nowell W R."/>
        </authorList>
    </citation>
    <scope>NUCLEOTIDE SEQUENCE</scope>
</reference>
<protein>
    <submittedName>
        <fullName evidence="2">Uncharacterized protein</fullName>
    </submittedName>
</protein>
<evidence type="ECO:0000313" key="2">
    <source>
        <dbReference type="EMBL" id="CAF0918688.1"/>
    </source>
</evidence>
<dbReference type="Proteomes" id="UP000663852">
    <property type="component" value="Unassembled WGS sequence"/>
</dbReference>
<dbReference type="EMBL" id="CAJNOJ010000037">
    <property type="protein sequence ID" value="CAF0918688.1"/>
    <property type="molecule type" value="Genomic_DNA"/>
</dbReference>
<sequence>MPVGLFMMATSDHVGIKEGDDDDDDDDNDNDNKEGKWCTNMLLNTLVKRENRLPILILALTFAYVHHRSNIIT</sequence>
<comment type="caution">
    <text evidence="2">The sequence shown here is derived from an EMBL/GenBank/DDBJ whole genome shotgun (WGS) entry which is preliminary data.</text>
</comment>